<dbReference type="AlphaFoldDB" id="A0A1G8LVK6"/>
<proteinExistence type="predicted"/>
<dbReference type="Pfam" id="PF22725">
    <property type="entry name" value="GFO_IDH_MocA_C3"/>
    <property type="match status" value="1"/>
</dbReference>
<dbReference type="PANTHER" id="PTHR43249:SF1">
    <property type="entry name" value="D-GLUCOSIDE 3-DEHYDROGENASE"/>
    <property type="match status" value="1"/>
</dbReference>
<evidence type="ECO:0000256" key="1">
    <source>
        <dbReference type="ARBA" id="ARBA00023027"/>
    </source>
</evidence>
<reference evidence="4 5" key="1">
    <citation type="submission" date="2016-10" db="EMBL/GenBank/DDBJ databases">
        <authorList>
            <person name="de Groot N.N."/>
        </authorList>
    </citation>
    <scope>NUCLEOTIDE SEQUENCE [LARGE SCALE GENOMIC DNA]</scope>
    <source>
        <strain evidence="4 5">NP_1H</strain>
    </source>
</reference>
<dbReference type="InterPro" id="IPR055170">
    <property type="entry name" value="GFO_IDH_MocA-like_dom"/>
</dbReference>
<dbReference type="SUPFAM" id="SSF55347">
    <property type="entry name" value="Glyceraldehyde-3-phosphate dehydrogenase-like, C-terminal domain"/>
    <property type="match status" value="1"/>
</dbReference>
<dbReference type="OrthoDB" id="9815825at2"/>
<feature type="domain" description="Gfo/Idh/MocA-like oxidoreductase N-terminal" evidence="2">
    <location>
        <begin position="5"/>
        <end position="122"/>
    </location>
</feature>
<gene>
    <name evidence="4" type="ORF">SAMN04488693_11528</name>
</gene>
<dbReference type="STRING" id="335973.SAMN04488693_11528"/>
<evidence type="ECO:0000259" key="2">
    <source>
        <dbReference type="Pfam" id="PF01408"/>
    </source>
</evidence>
<keyword evidence="1" id="KW-0520">NAD</keyword>
<dbReference type="Gene3D" id="3.40.50.720">
    <property type="entry name" value="NAD(P)-binding Rossmann-like Domain"/>
    <property type="match status" value="1"/>
</dbReference>
<dbReference type="Proteomes" id="UP000199258">
    <property type="component" value="Unassembled WGS sequence"/>
</dbReference>
<name>A0A1G8LVK6_9MICC</name>
<evidence type="ECO:0000313" key="5">
    <source>
        <dbReference type="Proteomes" id="UP000199258"/>
    </source>
</evidence>
<dbReference type="Gene3D" id="3.30.360.10">
    <property type="entry name" value="Dihydrodipicolinate Reductase, domain 2"/>
    <property type="match status" value="1"/>
</dbReference>
<evidence type="ECO:0000259" key="3">
    <source>
        <dbReference type="Pfam" id="PF22725"/>
    </source>
</evidence>
<dbReference type="RefSeq" id="WP_090587561.1">
    <property type="nucleotide sequence ID" value="NZ_FNDT01000015.1"/>
</dbReference>
<dbReference type="EMBL" id="FNDT01000015">
    <property type="protein sequence ID" value="SDI59663.1"/>
    <property type="molecule type" value="Genomic_DNA"/>
</dbReference>
<dbReference type="PANTHER" id="PTHR43249">
    <property type="entry name" value="UDP-N-ACETYL-2-AMINO-2-DEOXY-D-GLUCURONATE OXIDASE"/>
    <property type="match status" value="1"/>
</dbReference>
<dbReference type="SUPFAM" id="SSF51735">
    <property type="entry name" value="NAD(P)-binding Rossmann-fold domains"/>
    <property type="match status" value="1"/>
</dbReference>
<accession>A0A1G8LVK6</accession>
<keyword evidence="5" id="KW-1185">Reference proteome</keyword>
<dbReference type="Pfam" id="PF01408">
    <property type="entry name" value="GFO_IDH_MocA"/>
    <property type="match status" value="1"/>
</dbReference>
<evidence type="ECO:0000313" key="4">
    <source>
        <dbReference type="EMBL" id="SDI59663.1"/>
    </source>
</evidence>
<sequence length="362" mass="38178">MTRTLRAAILGTGAVAHLHAEALARIDGVTAVAAADPSAERVRDFNARHGITAGYGTLEELLAAEAVDVVHICTPPAGHAEQARAAFDAGAHVIAEKPPALSLTEVDDMQSAAAAANRQLAVVFQQRTGTAAAHIKKLLSSGELGRPLTAVCHTHWYRGSGYYEVPWRGTWESEGGGTTLSHGIHQIDLLSYLLGEWSSASGQLFRLDREVETEDTSCGVVVFESGAVASVMTTVLAPRESSLIRIDTEHATIELEHLYGHNHASWKLTPARHVDAGRVASWALPASEVPSGHDALLSEVYGSLFAGADVPPVAADPARAIEMVAALYASAGRGAPVSRAELAASEFRGSMRAPVTDLRPAR</sequence>
<dbReference type="GO" id="GO:0000166">
    <property type="term" value="F:nucleotide binding"/>
    <property type="evidence" value="ECO:0007669"/>
    <property type="project" value="InterPro"/>
</dbReference>
<dbReference type="InterPro" id="IPR052515">
    <property type="entry name" value="Gfo/Idh/MocA_Oxidoreductase"/>
</dbReference>
<organism evidence="4 5">
    <name type="scientific">Arthrobacter subterraneus</name>
    <dbReference type="NCBI Taxonomy" id="335973"/>
    <lineage>
        <taxon>Bacteria</taxon>
        <taxon>Bacillati</taxon>
        <taxon>Actinomycetota</taxon>
        <taxon>Actinomycetes</taxon>
        <taxon>Micrococcales</taxon>
        <taxon>Micrococcaceae</taxon>
        <taxon>Arthrobacter</taxon>
    </lineage>
</organism>
<dbReference type="InterPro" id="IPR036291">
    <property type="entry name" value="NAD(P)-bd_dom_sf"/>
</dbReference>
<dbReference type="InterPro" id="IPR000683">
    <property type="entry name" value="Gfo/Idh/MocA-like_OxRdtase_N"/>
</dbReference>
<feature type="domain" description="GFO/IDH/MocA-like oxidoreductase" evidence="3">
    <location>
        <begin position="134"/>
        <end position="253"/>
    </location>
</feature>
<protein>
    <submittedName>
        <fullName evidence="4">Predicted dehydrogenase</fullName>
    </submittedName>
</protein>